<comment type="caution">
    <text evidence="1">The sequence shown here is derived from an EMBL/GenBank/DDBJ whole genome shotgun (WGS) entry which is preliminary data.</text>
</comment>
<name>A0A498JVY2_MALDO</name>
<dbReference type="Proteomes" id="UP000290289">
    <property type="component" value="Chromosome 5"/>
</dbReference>
<proteinExistence type="predicted"/>
<protein>
    <submittedName>
        <fullName evidence="1">Uncharacterized protein</fullName>
    </submittedName>
</protein>
<accession>A0A498JVY2</accession>
<keyword evidence="2" id="KW-1185">Reference proteome</keyword>
<dbReference type="EMBL" id="RDQH01000331">
    <property type="protein sequence ID" value="RXI00070.1"/>
    <property type="molecule type" value="Genomic_DNA"/>
</dbReference>
<organism evidence="1 2">
    <name type="scientific">Malus domestica</name>
    <name type="common">Apple</name>
    <name type="synonym">Pyrus malus</name>
    <dbReference type="NCBI Taxonomy" id="3750"/>
    <lineage>
        <taxon>Eukaryota</taxon>
        <taxon>Viridiplantae</taxon>
        <taxon>Streptophyta</taxon>
        <taxon>Embryophyta</taxon>
        <taxon>Tracheophyta</taxon>
        <taxon>Spermatophyta</taxon>
        <taxon>Magnoliopsida</taxon>
        <taxon>eudicotyledons</taxon>
        <taxon>Gunneridae</taxon>
        <taxon>Pentapetalae</taxon>
        <taxon>rosids</taxon>
        <taxon>fabids</taxon>
        <taxon>Rosales</taxon>
        <taxon>Rosaceae</taxon>
        <taxon>Amygdaloideae</taxon>
        <taxon>Maleae</taxon>
        <taxon>Malus</taxon>
    </lineage>
</organism>
<evidence type="ECO:0000313" key="2">
    <source>
        <dbReference type="Proteomes" id="UP000290289"/>
    </source>
</evidence>
<dbReference type="AlphaFoldDB" id="A0A498JVY2"/>
<evidence type="ECO:0000313" key="1">
    <source>
        <dbReference type="EMBL" id="RXI00070.1"/>
    </source>
</evidence>
<reference evidence="1 2" key="1">
    <citation type="submission" date="2018-10" db="EMBL/GenBank/DDBJ databases">
        <title>A high-quality apple genome assembly.</title>
        <authorList>
            <person name="Hu J."/>
        </authorList>
    </citation>
    <scope>NUCLEOTIDE SEQUENCE [LARGE SCALE GENOMIC DNA]</scope>
    <source>
        <strain evidence="2">cv. HFTH1</strain>
        <tissue evidence="1">Young leaf</tissue>
    </source>
</reference>
<gene>
    <name evidence="1" type="ORF">DVH24_030560</name>
</gene>
<sequence>MAMDRLAIHVFVEMLSLEFSCKGSADFAMVVCVFLPYYFTELALDLGIFLESSCCSWIGDLVVIFYGGVVGIRELSIGLSPFPILKMLSADLFGARVGSSNITICKCKGKKCHSFCVYLGMSFSLYMGRFRKLSGVSISLIDLVSWSVILLG</sequence>